<feature type="chain" id="PRO_5027916544" evidence="6">
    <location>
        <begin position="19"/>
        <end position="281"/>
    </location>
</feature>
<organism evidence="8">
    <name type="scientific">Blarina brevicauda</name>
    <name type="common">Northern short-tailed shrew</name>
    <dbReference type="NCBI Taxonomy" id="9387"/>
    <lineage>
        <taxon>Eukaryota</taxon>
        <taxon>Metazoa</taxon>
        <taxon>Chordata</taxon>
        <taxon>Craniata</taxon>
        <taxon>Vertebrata</taxon>
        <taxon>Euteleostomi</taxon>
        <taxon>Mammalia</taxon>
        <taxon>Eutheria</taxon>
        <taxon>Laurasiatheria</taxon>
        <taxon>Eulipotyphla</taxon>
        <taxon>Soricidae</taxon>
        <taxon>Soricinae</taxon>
        <taxon>Blarina</taxon>
    </lineage>
</organism>
<accession>A0A7D4WYS9</accession>
<dbReference type="GO" id="GO:0004252">
    <property type="term" value="F:serine-type endopeptidase activity"/>
    <property type="evidence" value="ECO:0007669"/>
    <property type="project" value="InterPro"/>
</dbReference>
<dbReference type="GO" id="GO:0031638">
    <property type="term" value="P:zymogen activation"/>
    <property type="evidence" value="ECO:0007669"/>
    <property type="project" value="TreeGrafter"/>
</dbReference>
<keyword evidence="4" id="KW-0720">Serine protease</keyword>
<dbReference type="GO" id="GO:0030141">
    <property type="term" value="C:secretory granule"/>
    <property type="evidence" value="ECO:0007669"/>
    <property type="project" value="TreeGrafter"/>
</dbReference>
<dbReference type="PROSITE" id="PS50240">
    <property type="entry name" value="TRYPSIN_DOM"/>
    <property type="match status" value="1"/>
</dbReference>
<dbReference type="PRINTS" id="PR00722">
    <property type="entry name" value="CHYMOTRYPSIN"/>
</dbReference>
<feature type="signal peptide" evidence="6">
    <location>
        <begin position="1"/>
        <end position="18"/>
    </location>
</feature>
<dbReference type="AlphaFoldDB" id="A0A7D4WYS9"/>
<feature type="domain" description="Peptidase S1" evidence="7">
    <location>
        <begin position="21"/>
        <end position="278"/>
    </location>
</feature>
<name>A0A7D4WYS9_BLABR</name>
<dbReference type="SMART" id="SM00020">
    <property type="entry name" value="Tryp_SPc"/>
    <property type="match status" value="1"/>
</dbReference>
<evidence type="ECO:0000259" key="7">
    <source>
        <dbReference type="PROSITE" id="PS50240"/>
    </source>
</evidence>
<dbReference type="PANTHER" id="PTHR24271">
    <property type="entry name" value="KALLIKREIN-RELATED"/>
    <property type="match status" value="1"/>
</dbReference>
<comment type="similarity">
    <text evidence="1">Belongs to the peptidase S1 family. Snake venom subfamily.</text>
</comment>
<evidence type="ECO:0000256" key="2">
    <source>
        <dbReference type="ARBA" id="ARBA00022670"/>
    </source>
</evidence>
<evidence type="ECO:0000256" key="3">
    <source>
        <dbReference type="ARBA" id="ARBA00022801"/>
    </source>
</evidence>
<dbReference type="InterPro" id="IPR001254">
    <property type="entry name" value="Trypsin_dom"/>
</dbReference>
<keyword evidence="5" id="KW-1015">Disulfide bond</keyword>
<evidence type="ECO:0000313" key="8">
    <source>
        <dbReference type="EMBL" id="QKV49761.1"/>
    </source>
</evidence>
<dbReference type="FunFam" id="2.40.10.10:FF:000010">
    <property type="entry name" value="Kallikrein related peptidase 11"/>
    <property type="match status" value="1"/>
</dbReference>
<protein>
    <submittedName>
        <fullName evidence="8">Kallikrein-1_BL3</fullName>
    </submittedName>
</protein>
<dbReference type="Pfam" id="PF00089">
    <property type="entry name" value="Trypsin"/>
    <property type="match status" value="1"/>
</dbReference>
<proteinExistence type="evidence at transcript level"/>
<dbReference type="CDD" id="cd00190">
    <property type="entry name" value="Tryp_SPc"/>
    <property type="match status" value="1"/>
</dbReference>
<reference evidence="8" key="1">
    <citation type="journal article" date="2020" name="Genome Biol. Evol.">
        <title>A Comprehensive Multi-Omic Approach Reveals a Relatively Simple Venom in a Diet Generalist, the Northern Short-Tailed Shrew, Blarina brevicauda.</title>
        <authorList>
            <person name="Hanf Z.R."/>
            <person name="Chavez A.S."/>
        </authorList>
    </citation>
    <scope>NUCLEOTIDE SEQUENCE</scope>
</reference>
<evidence type="ECO:0000256" key="4">
    <source>
        <dbReference type="ARBA" id="ARBA00022825"/>
    </source>
</evidence>
<dbReference type="Gene3D" id="2.40.10.10">
    <property type="entry name" value="Trypsin-like serine proteases"/>
    <property type="match status" value="2"/>
</dbReference>
<dbReference type="InterPro" id="IPR018114">
    <property type="entry name" value="TRYPSIN_HIS"/>
</dbReference>
<dbReference type="GO" id="GO:0003073">
    <property type="term" value="P:regulation of systemic arterial blood pressure"/>
    <property type="evidence" value="ECO:0007669"/>
    <property type="project" value="TreeGrafter"/>
</dbReference>
<dbReference type="InterPro" id="IPR001314">
    <property type="entry name" value="Peptidase_S1A"/>
</dbReference>
<dbReference type="PROSITE" id="PS00134">
    <property type="entry name" value="TRYPSIN_HIS"/>
    <property type="match status" value="1"/>
</dbReference>
<sequence length="281" mass="31293">MCFLLLCLALSLLGTAYTHPTYAGHGKSGHICSLQCEKQFQPWQVTLYFNRENIGLCGGVLIHPKWVLTAAHCLGENYHIWLGLQGQTLNLSKAQHNWVSGKFPHPLYMTQRNRWKSSKIMYLINSGNARKVDYSNDLMLLRLELPAQLSDTVQVLDLPTQEPAEGSTCYIAAWSINYPETSRPIDTSSKLQCVNFKLLSNNVCGRNYVEKVTDTMLCAGRMEGSKGSCMGDSGAPLICDGMLHGIASWGAPPCSPHYKSGLFVKIFPYVNWIQETIKANT</sequence>
<evidence type="ECO:0000256" key="6">
    <source>
        <dbReference type="SAM" id="SignalP"/>
    </source>
</evidence>
<keyword evidence="2" id="KW-0645">Protease</keyword>
<dbReference type="InterPro" id="IPR043504">
    <property type="entry name" value="Peptidase_S1_PA_chymotrypsin"/>
</dbReference>
<dbReference type="EMBL" id="MT559779">
    <property type="protein sequence ID" value="QKV49761.1"/>
    <property type="molecule type" value="mRNA"/>
</dbReference>
<evidence type="ECO:0000256" key="1">
    <source>
        <dbReference type="ARBA" id="ARBA00009228"/>
    </source>
</evidence>
<keyword evidence="6" id="KW-0732">Signal</keyword>
<dbReference type="InterPro" id="IPR009003">
    <property type="entry name" value="Peptidase_S1_PA"/>
</dbReference>
<dbReference type="PANTHER" id="PTHR24271:SF47">
    <property type="entry name" value="KALLIKREIN-1"/>
    <property type="match status" value="1"/>
</dbReference>
<keyword evidence="3" id="KW-0378">Hydrolase</keyword>
<dbReference type="SUPFAM" id="SSF50494">
    <property type="entry name" value="Trypsin-like serine proteases"/>
    <property type="match status" value="1"/>
</dbReference>
<evidence type="ECO:0000256" key="5">
    <source>
        <dbReference type="ARBA" id="ARBA00023157"/>
    </source>
</evidence>